<dbReference type="SMART" id="SM00939">
    <property type="entry name" value="PepX_C"/>
    <property type="match status" value="1"/>
</dbReference>
<evidence type="ECO:0000259" key="3">
    <source>
        <dbReference type="SMART" id="SM00939"/>
    </source>
</evidence>
<dbReference type="Pfam" id="PF02129">
    <property type="entry name" value="Peptidase_S15"/>
    <property type="match status" value="1"/>
</dbReference>
<feature type="domain" description="Xaa-Pro dipeptidyl-peptidase C-terminal" evidence="3">
    <location>
        <begin position="569"/>
        <end position="772"/>
    </location>
</feature>
<evidence type="ECO:0000256" key="1">
    <source>
        <dbReference type="ARBA" id="ARBA00022801"/>
    </source>
</evidence>
<dbReference type="InterPro" id="IPR000383">
    <property type="entry name" value="Xaa-Pro-like_dom"/>
</dbReference>
<proteinExistence type="predicted"/>
<evidence type="ECO:0000313" key="5">
    <source>
        <dbReference type="Proteomes" id="UP001060504"/>
    </source>
</evidence>
<protein>
    <recommendedName>
        <fullName evidence="3">Xaa-Pro dipeptidyl-peptidase C-terminal domain-containing protein</fullName>
    </recommendedName>
</protein>
<dbReference type="SUPFAM" id="SSF53474">
    <property type="entry name" value="alpha/beta-Hydrolases"/>
    <property type="match status" value="1"/>
</dbReference>
<dbReference type="Gene3D" id="3.40.50.1820">
    <property type="entry name" value="alpha/beta hydrolase"/>
    <property type="match status" value="1"/>
</dbReference>
<keyword evidence="5" id="KW-1185">Reference proteome</keyword>
<feature type="compositionally biased region" description="Acidic residues" evidence="2">
    <location>
        <begin position="16"/>
        <end position="25"/>
    </location>
</feature>
<reference evidence="4 5" key="1">
    <citation type="submission" date="2021-08" db="EMBL/GenBank/DDBJ databases">
        <title>Draft genome sequence of Mycolicibacterium sp. NGTWS1702 strain.</title>
        <authorList>
            <person name="Matsumoto M."/>
            <person name="Tang B.C.C."/>
            <person name="Machida Y."/>
            <person name="Matoyama H."/>
            <person name="Kishihara T."/>
            <person name="Sato S."/>
            <person name="Kondo I."/>
            <person name="Sano M."/>
            <person name="Kato G."/>
        </authorList>
    </citation>
    <scope>NUCLEOTIDE SEQUENCE [LARGE SCALE GENOMIC DNA]</scope>
    <source>
        <strain evidence="4 5">NGTWSNA01</strain>
    </source>
</reference>
<dbReference type="EMBL" id="BPRH01002659">
    <property type="protein sequence ID" value="GJF18034.1"/>
    <property type="molecule type" value="Genomic_DNA"/>
</dbReference>
<sequence>MPTSGSGGSSYSISDEATEDAEVSEAESGSAADDAEAEAVVEDQSAALEWLSSPEAVAGRAPADSTPTIQTAVVESAAVSSPVLDAVNGVLDGAGDGPTAPPTGSPLEWAAAAAVRREIGIFGDPITVDPTLTFSQGVIYGNVNAGGEPATSYTYTLTSGPNAGGKVFLGRTDPTDPQKTIQDGSLSYLPFLNENAPMGAFAPEQFTVMVSQLSGLMTLLQKIPLLGDFVEPIVLALQQTPFIGSLLQPIIGYRTFATFDANVGELVPDGDPVAFTTMVTSFDGVQISTNLFPSTTVGAGAQAPTIFEGPGLGANGSTNPTAVIGTLGFVPGMSLIRDVPDSPFDYNYVSWDPRGEGASGGFLQLDNPFYEGRDVQHIIDYVATLPWTQLSTNGDGDPVAGDPQMGMVGGSYGGGIQWVTAGIDKRVDAFVPAASWNSLNQSLYPTGDFKTSWSLLLGLDLLEAGARINSRIYPAIVQGTLLGFIGESDQAILSSSGPTVLVDAITAPALVIQGTADGLFPLNESIINAGILAANGVPVKMIWACGGHGVCLNPGSAAAQFENLADRTLTWLTSYLYFGGQVPTGDVFQWYDQNGDLKSSDLLPSDPAFYGDDLVTVDIAGGSLLAQPLCCGGSGPQLKAVEAVGAAGVLVSPALAAPARDAINIAVPGPLLATEEVVGAPKLTFTYSGLGTNRHVYAQLVDNKTDLVLGNIITPVPVELDGRTHEVTIDMESIAYTMAPGDSLTLQIVGATSVYADATQWGFIDVSNVRLALPTVAAAGAPVGALAGEEIAVAV</sequence>
<keyword evidence="1" id="KW-0378">Hydrolase</keyword>
<dbReference type="Proteomes" id="UP001060504">
    <property type="component" value="Unassembled WGS sequence"/>
</dbReference>
<dbReference type="InterPro" id="IPR029058">
    <property type="entry name" value="AB_hydrolase_fold"/>
</dbReference>
<organism evidence="4 5">
    <name type="scientific">Mycolicibacterium cyprinidarum</name>
    <dbReference type="NCBI Taxonomy" id="2860311"/>
    <lineage>
        <taxon>Bacteria</taxon>
        <taxon>Bacillati</taxon>
        <taxon>Actinomycetota</taxon>
        <taxon>Actinomycetes</taxon>
        <taxon>Mycobacteriales</taxon>
        <taxon>Mycobacteriaceae</taxon>
        <taxon>Mycolicibacterium</taxon>
    </lineage>
</organism>
<gene>
    <name evidence="4" type="ORF">NGTWS1702_25380</name>
</gene>
<dbReference type="InterPro" id="IPR013736">
    <property type="entry name" value="Xaa-Pro_dipept_C"/>
</dbReference>
<name>A0ABQ4VD82_9MYCO</name>
<feature type="region of interest" description="Disordered" evidence="2">
    <location>
        <begin position="1"/>
        <end position="43"/>
    </location>
</feature>
<accession>A0ABQ4VD82</accession>
<evidence type="ECO:0000256" key="2">
    <source>
        <dbReference type="SAM" id="MobiDB-lite"/>
    </source>
</evidence>
<evidence type="ECO:0000313" key="4">
    <source>
        <dbReference type="EMBL" id="GJF18034.1"/>
    </source>
</evidence>
<comment type="caution">
    <text evidence="4">The sequence shown here is derived from an EMBL/GenBank/DDBJ whole genome shotgun (WGS) entry which is preliminary data.</text>
</comment>